<feature type="compositionally biased region" description="Polar residues" evidence="1">
    <location>
        <begin position="790"/>
        <end position="815"/>
    </location>
</feature>
<dbReference type="RefSeq" id="XP_014183655.1">
    <property type="nucleotide sequence ID" value="XM_014328180.1"/>
</dbReference>
<feature type="region of interest" description="Disordered" evidence="1">
    <location>
        <begin position="768"/>
        <end position="815"/>
    </location>
</feature>
<feature type="region of interest" description="Disordered" evidence="1">
    <location>
        <begin position="855"/>
        <end position="889"/>
    </location>
</feature>
<gene>
    <name evidence="3" type="ORF">A1Q1_03090</name>
</gene>
<keyword evidence="2" id="KW-1133">Transmembrane helix</keyword>
<protein>
    <submittedName>
        <fullName evidence="3">Uncharacterized protein</fullName>
    </submittedName>
</protein>
<dbReference type="AlphaFoldDB" id="J5TSZ7"/>
<dbReference type="KEGG" id="tasa:A1Q1_03090"/>
<keyword evidence="2" id="KW-0472">Membrane</keyword>
<dbReference type="Proteomes" id="UP000002748">
    <property type="component" value="Unassembled WGS sequence"/>
</dbReference>
<evidence type="ECO:0000256" key="2">
    <source>
        <dbReference type="SAM" id="Phobius"/>
    </source>
</evidence>
<accession>J5TSZ7</accession>
<comment type="caution">
    <text evidence="3">The sequence shown here is derived from an EMBL/GenBank/DDBJ whole genome shotgun (WGS) entry which is preliminary data.</text>
</comment>
<reference evidence="3 4" key="1">
    <citation type="journal article" date="2012" name="Eukaryot. Cell">
        <title>Draft genome sequence of CBS 2479, the standard type strain of Trichosporon asahii.</title>
        <authorList>
            <person name="Yang R.Y."/>
            <person name="Li H.T."/>
            <person name="Zhu H."/>
            <person name="Zhou G.P."/>
            <person name="Wang M."/>
            <person name="Wang L."/>
        </authorList>
    </citation>
    <scope>NUCLEOTIDE SEQUENCE [LARGE SCALE GENOMIC DNA]</scope>
    <source>
        <strain evidence="4">ATCC 90039 / CBS 2479 / JCM 2466 / KCTC 7840 / NCYC 2677 / UAMH 7654</strain>
    </source>
</reference>
<evidence type="ECO:0000256" key="1">
    <source>
        <dbReference type="SAM" id="MobiDB-lite"/>
    </source>
</evidence>
<name>J5TSZ7_TRIAS</name>
<feature type="compositionally biased region" description="Polar residues" evidence="1">
    <location>
        <begin position="649"/>
        <end position="661"/>
    </location>
</feature>
<dbReference type="GeneID" id="25986603"/>
<sequence>MCDKPHIVPNTRNSLRAPDFPWASIGEGLVPCLSCQTIENYARQLIRVSAATLLEAIVDYEMRGSVVMSTCQCLPVQRPIRTLPPPPAICILSEHSSWAFDVVFPSGRALQWIKQRLEERHVLEKMRAAWTAFAPNTLSSFVPHASFRDGSASDLLQEDSHITFGPCIGRGAGLKLLSEHSPEQRPLGSWWDTFLYPYRPSIQFQDKASSAAMEEVNMSVGRESDSRTKLNLSHVIGVMVKSKDFDDVDGLSVFGASRRFCVEVFLSEAAVFSSFPLLAESFDRRKISSLSQNRTLKDISGVTVLFLGCWAIQDDEACEKLLNFRDTGAAILEDLLSCQYTDIIANKVYTCVRNLWQSAMGMRRPLAFQALCRQLAHWATVLLRKTIPIPEAEHSAFENNVRVIFNLWNWPVSPVGPRLFTPDIEEGWEDTAEVTMMGVLYGCAAAVASIDIMENISRGANRDFYDTLPPNLMLPLFKAIFDVDVPDCSETELLRLLKTHMPSESPANLQYSNSCDPSLLSLYHGLHQVRSNIQAISKHYEEQVDGNRLYHAFRQAFSCVIRPYSRELSEISGNFFRPDHPDLTYPGNYNCLSDGMVTHYNPEYGKAIFKDLASLRLEWPDRPTTSGIRSRLRDLDIVSPLARLESSKRQVLQKGSSSPNSGAHPPRSLLSNPSKSRLDINSSLGLRRIFTRFSPLSRGDISGHVESPAQVDSSLRTAGHDCPPVTHDLEADVNKSRPLVWASRQNKPTLSQKRINAWDSRDVISQHHPALVSASPEASSSTPQFPYPSNAPQVESADSPSLNPGTSHPSPTSDLEITIPAASDAAWVALPASYPSTAPQPPAAPTMDLSLQTFSSPITPASVPTQDSEKTSPYFSPQLGSSCSTPTQLARAPYPENSITVSPSATTNSGSSTGAVVLLIIAMLSPSSFSAPLILVVLLLYFVPAWSNSQCSSTTRSGPVQRSGQNDRSS</sequence>
<keyword evidence="2" id="KW-0812">Transmembrane</keyword>
<evidence type="ECO:0000313" key="4">
    <source>
        <dbReference type="Proteomes" id="UP000002748"/>
    </source>
</evidence>
<proteinExistence type="predicted"/>
<evidence type="ECO:0000313" key="3">
    <source>
        <dbReference type="EMBL" id="EJT52636.1"/>
    </source>
</evidence>
<feature type="region of interest" description="Disordered" evidence="1">
    <location>
        <begin position="949"/>
        <end position="970"/>
    </location>
</feature>
<feature type="region of interest" description="Disordered" evidence="1">
    <location>
        <begin position="646"/>
        <end position="676"/>
    </location>
</feature>
<dbReference type="HOGENOM" id="CLU_305695_0_0_1"/>
<feature type="transmembrane region" description="Helical" evidence="2">
    <location>
        <begin position="916"/>
        <end position="943"/>
    </location>
</feature>
<dbReference type="EMBL" id="ALBS01000021">
    <property type="protein sequence ID" value="EJT52636.1"/>
    <property type="molecule type" value="Genomic_DNA"/>
</dbReference>
<organism evidence="3 4">
    <name type="scientific">Trichosporon asahii var. asahii (strain ATCC 90039 / CBS 2479 / JCM 2466 / KCTC 7840 / NBRC 103889/ NCYC 2677 / UAMH 7654)</name>
    <name type="common">Yeast</name>
    <dbReference type="NCBI Taxonomy" id="1186058"/>
    <lineage>
        <taxon>Eukaryota</taxon>
        <taxon>Fungi</taxon>
        <taxon>Dikarya</taxon>
        <taxon>Basidiomycota</taxon>
        <taxon>Agaricomycotina</taxon>
        <taxon>Tremellomycetes</taxon>
        <taxon>Trichosporonales</taxon>
        <taxon>Trichosporonaceae</taxon>
        <taxon>Trichosporon</taxon>
    </lineage>
</organism>
<feature type="compositionally biased region" description="Polar residues" evidence="1">
    <location>
        <begin position="855"/>
        <end position="888"/>
    </location>
</feature>
<dbReference type="VEuPathDB" id="FungiDB:A1Q1_03090"/>